<evidence type="ECO:0000313" key="3">
    <source>
        <dbReference type="EMBL" id="KAF9527542.1"/>
    </source>
</evidence>
<dbReference type="InterPro" id="IPR009772">
    <property type="entry name" value="CDC123"/>
</dbReference>
<comment type="caution">
    <text evidence="3">The sequence shown here is derived from an EMBL/GenBank/DDBJ whole genome shotgun (WGS) entry which is preliminary data.</text>
</comment>
<feature type="compositionally biased region" description="Acidic residues" evidence="2">
    <location>
        <begin position="71"/>
        <end position="87"/>
    </location>
</feature>
<dbReference type="PANTHER" id="PTHR15323:SF6">
    <property type="entry name" value="CELL DIVISION CYCLE PROTEIN 123 HOMOLOG"/>
    <property type="match status" value="1"/>
</dbReference>
<protein>
    <submittedName>
        <fullName evidence="3">D123-domain-containing protein</fullName>
    </submittedName>
</protein>
<dbReference type="Proteomes" id="UP000807306">
    <property type="component" value="Unassembled WGS sequence"/>
</dbReference>
<organism evidence="3 4">
    <name type="scientific">Crepidotus variabilis</name>
    <dbReference type="NCBI Taxonomy" id="179855"/>
    <lineage>
        <taxon>Eukaryota</taxon>
        <taxon>Fungi</taxon>
        <taxon>Dikarya</taxon>
        <taxon>Basidiomycota</taxon>
        <taxon>Agaricomycotina</taxon>
        <taxon>Agaricomycetes</taxon>
        <taxon>Agaricomycetidae</taxon>
        <taxon>Agaricales</taxon>
        <taxon>Agaricineae</taxon>
        <taxon>Crepidotaceae</taxon>
        <taxon>Crepidotus</taxon>
    </lineage>
</organism>
<evidence type="ECO:0000256" key="1">
    <source>
        <dbReference type="ARBA" id="ARBA00011047"/>
    </source>
</evidence>
<evidence type="ECO:0000313" key="4">
    <source>
        <dbReference type="Proteomes" id="UP000807306"/>
    </source>
</evidence>
<name>A0A9P6EEE1_9AGAR</name>
<sequence length="364" mass="41832">MPSADAFSIFPSISPSYVLLFQFSSWYSIFSRHSINSTIIRPLSVEFREYLDADSVFVPEGSENTPVESSLSDDEDNLGNDDSDDDSEQKQYAFPELDQRIRDCITKYEAVFPKLNFSSPKDASWILPSSSPLKCTSPADVYMLLKSSDFVSHDLDENRVFEGCGYESNDASDYELELVLRKWYSVDRGREIRCFVRSNLLLGISQRDTNYYEFWNHEETQEKIVSAVRLFWEQNIKSRWVGQTDYTFDFLFTRDLSKGHILDFNPYMPKTDPLLFTYDDLRDLFQAAQLAHDTESTLPLIRPTLRVVDSPTHPLAAKNAPAHQHNMIPYEAAHLSDGRNIEEFADLWKQSVKGSVRSPSDIAD</sequence>
<proteinExistence type="inferred from homology"/>
<feature type="region of interest" description="Disordered" evidence="2">
    <location>
        <begin position="58"/>
        <end position="89"/>
    </location>
</feature>
<keyword evidence="4" id="KW-1185">Reference proteome</keyword>
<reference evidence="3" key="1">
    <citation type="submission" date="2020-11" db="EMBL/GenBank/DDBJ databases">
        <authorList>
            <consortium name="DOE Joint Genome Institute"/>
            <person name="Ahrendt S."/>
            <person name="Riley R."/>
            <person name="Andreopoulos W."/>
            <person name="Labutti K."/>
            <person name="Pangilinan J."/>
            <person name="Ruiz-Duenas F.J."/>
            <person name="Barrasa J.M."/>
            <person name="Sanchez-Garcia M."/>
            <person name="Camarero S."/>
            <person name="Miyauchi S."/>
            <person name="Serrano A."/>
            <person name="Linde D."/>
            <person name="Babiker R."/>
            <person name="Drula E."/>
            <person name="Ayuso-Fernandez I."/>
            <person name="Pacheco R."/>
            <person name="Padilla G."/>
            <person name="Ferreira P."/>
            <person name="Barriuso J."/>
            <person name="Kellner H."/>
            <person name="Castanera R."/>
            <person name="Alfaro M."/>
            <person name="Ramirez L."/>
            <person name="Pisabarro A.G."/>
            <person name="Kuo A."/>
            <person name="Tritt A."/>
            <person name="Lipzen A."/>
            <person name="He G."/>
            <person name="Yan M."/>
            <person name="Ng V."/>
            <person name="Cullen D."/>
            <person name="Martin F."/>
            <person name="Rosso M.-N."/>
            <person name="Henrissat B."/>
            <person name="Hibbett D."/>
            <person name="Martinez A.T."/>
            <person name="Grigoriev I.V."/>
        </authorList>
    </citation>
    <scope>NUCLEOTIDE SEQUENCE</scope>
    <source>
        <strain evidence="3">CBS 506.95</strain>
    </source>
</reference>
<dbReference type="GO" id="GO:0005737">
    <property type="term" value="C:cytoplasm"/>
    <property type="evidence" value="ECO:0007669"/>
    <property type="project" value="TreeGrafter"/>
</dbReference>
<dbReference type="EMBL" id="MU157860">
    <property type="protein sequence ID" value="KAF9527542.1"/>
    <property type="molecule type" value="Genomic_DNA"/>
</dbReference>
<dbReference type="OrthoDB" id="360540at2759"/>
<dbReference type="PANTHER" id="PTHR15323">
    <property type="entry name" value="D123 PROTEIN"/>
    <property type="match status" value="1"/>
</dbReference>
<comment type="similarity">
    <text evidence="1">Belongs to the CDC123 family.</text>
</comment>
<dbReference type="AlphaFoldDB" id="A0A9P6EEE1"/>
<accession>A0A9P6EEE1</accession>
<gene>
    <name evidence="3" type="ORF">CPB83DRAFT_768409</name>
</gene>
<evidence type="ECO:0000256" key="2">
    <source>
        <dbReference type="SAM" id="MobiDB-lite"/>
    </source>
</evidence>
<dbReference type="Pfam" id="PF07065">
    <property type="entry name" value="D123"/>
    <property type="match status" value="1"/>
</dbReference>